<organism evidence="3 4">
    <name type="scientific">Sphingomonas paeninsulae</name>
    <dbReference type="NCBI Taxonomy" id="2319844"/>
    <lineage>
        <taxon>Bacteria</taxon>
        <taxon>Pseudomonadati</taxon>
        <taxon>Pseudomonadota</taxon>
        <taxon>Alphaproteobacteria</taxon>
        <taxon>Sphingomonadales</taxon>
        <taxon>Sphingomonadaceae</taxon>
        <taxon>Sphingomonas</taxon>
    </lineage>
</organism>
<dbReference type="InterPro" id="IPR018537">
    <property type="entry name" value="Peptidoglycan-bd_3"/>
</dbReference>
<dbReference type="AlphaFoldDB" id="A0A494TE20"/>
<dbReference type="KEGG" id="spha:D3Y57_05385"/>
<dbReference type="InterPro" id="IPR008565">
    <property type="entry name" value="TtsA-like_GH18_dom"/>
</dbReference>
<dbReference type="OrthoDB" id="9815229at2"/>
<evidence type="ECO:0000313" key="3">
    <source>
        <dbReference type="EMBL" id="AYJ85514.1"/>
    </source>
</evidence>
<dbReference type="SUPFAM" id="SSF53955">
    <property type="entry name" value="Lysozyme-like"/>
    <property type="match status" value="1"/>
</dbReference>
<dbReference type="CDD" id="cd13926">
    <property type="entry name" value="N-acetylmuramidase_GH108"/>
    <property type="match status" value="1"/>
</dbReference>
<sequence length="185" mass="19841">MIQSIDSILAATVATEGGYVNNPNDKGGETNFGVTVAVARANGFAGDMKTMTKAQALEIYRSIYFIKPGWGFVMSVSVGIATECYDTGVNMGPKVAAVFLQRTLNVLNRQGKDYADIKVDGAVGPATTNALRALIAKRGHDGESVVLKALNCLQGARYIELAEGRQANEDFCYGWLSNRVELPRA</sequence>
<evidence type="ECO:0000313" key="4">
    <source>
        <dbReference type="Proteomes" id="UP000276254"/>
    </source>
</evidence>
<dbReference type="RefSeq" id="WP_121152139.1">
    <property type="nucleotide sequence ID" value="NZ_CP032829.1"/>
</dbReference>
<keyword evidence="4" id="KW-1185">Reference proteome</keyword>
<dbReference type="Pfam" id="PF05838">
    <property type="entry name" value="Glyco_hydro_108"/>
    <property type="match status" value="1"/>
</dbReference>
<protein>
    <submittedName>
        <fullName evidence="3">Uncharacterized protein</fullName>
    </submittedName>
</protein>
<dbReference type="InterPro" id="IPR023346">
    <property type="entry name" value="Lysozyme-like_dom_sf"/>
</dbReference>
<dbReference type="Proteomes" id="UP000276254">
    <property type="component" value="Chromosome"/>
</dbReference>
<evidence type="ECO:0000259" key="2">
    <source>
        <dbReference type="Pfam" id="PF09374"/>
    </source>
</evidence>
<accession>A0A494TE20</accession>
<dbReference type="EMBL" id="CP032829">
    <property type="protein sequence ID" value="AYJ85514.1"/>
    <property type="molecule type" value="Genomic_DNA"/>
</dbReference>
<dbReference type="Gene3D" id="1.20.141.10">
    <property type="entry name" value="Chitosanase, subunit A, domain 1"/>
    <property type="match status" value="1"/>
</dbReference>
<feature type="domain" description="Peptidoglycan binding" evidence="2">
    <location>
        <begin position="96"/>
        <end position="180"/>
    </location>
</feature>
<evidence type="ECO:0000259" key="1">
    <source>
        <dbReference type="Pfam" id="PF05838"/>
    </source>
</evidence>
<feature type="domain" description="TtsA-like Glycoside hydrolase family 108" evidence="1">
    <location>
        <begin position="10"/>
        <end position="92"/>
    </location>
</feature>
<reference evidence="3 4" key="1">
    <citation type="submission" date="2018-09" db="EMBL/GenBank/DDBJ databases">
        <title>Sphingomonas peninsula sp. nov., isolated from fildes peninsula, Antarctic soil.</title>
        <authorList>
            <person name="Yingchao G."/>
        </authorList>
    </citation>
    <scope>NUCLEOTIDE SEQUENCE [LARGE SCALE GENOMIC DNA]</scope>
    <source>
        <strain evidence="3 4">YZ-8</strain>
    </source>
</reference>
<proteinExistence type="predicted"/>
<dbReference type="Pfam" id="PF09374">
    <property type="entry name" value="PG_binding_3"/>
    <property type="match status" value="1"/>
</dbReference>
<gene>
    <name evidence="3" type="ORF">D3Y57_05385</name>
</gene>
<name>A0A494TE20_SPHPE</name>